<dbReference type="Gramene" id="MELO3C034412.2.1">
    <property type="protein sequence ID" value="MELO3C034412.2.1"/>
    <property type="gene ID" value="MELO3C034412.2"/>
</dbReference>
<evidence type="ECO:0000313" key="1">
    <source>
        <dbReference type="EnsemblPlants" id="MELO3C034412.2.1"/>
    </source>
</evidence>
<organism evidence="1">
    <name type="scientific">Cucumis melo</name>
    <name type="common">Muskmelon</name>
    <dbReference type="NCBI Taxonomy" id="3656"/>
    <lineage>
        <taxon>Eukaryota</taxon>
        <taxon>Viridiplantae</taxon>
        <taxon>Streptophyta</taxon>
        <taxon>Embryophyta</taxon>
        <taxon>Tracheophyta</taxon>
        <taxon>Spermatophyta</taxon>
        <taxon>Magnoliopsida</taxon>
        <taxon>eudicotyledons</taxon>
        <taxon>Gunneridae</taxon>
        <taxon>Pentapetalae</taxon>
        <taxon>rosids</taxon>
        <taxon>fabids</taxon>
        <taxon>Cucurbitales</taxon>
        <taxon>Cucurbitaceae</taxon>
        <taxon>Benincaseae</taxon>
        <taxon>Cucumis</taxon>
    </lineage>
</organism>
<reference evidence="1" key="1">
    <citation type="submission" date="2023-03" db="UniProtKB">
        <authorList>
            <consortium name="EnsemblPlants"/>
        </authorList>
    </citation>
    <scope>IDENTIFICATION</scope>
</reference>
<name>A0A9I9EJT4_CUCME</name>
<proteinExistence type="predicted"/>
<dbReference type="EnsemblPlants" id="MELO3C034412.2.1">
    <property type="protein sequence ID" value="MELO3C034412.2.1"/>
    <property type="gene ID" value="MELO3C034412.2"/>
</dbReference>
<accession>A0A9I9EJT4</accession>
<dbReference type="AlphaFoldDB" id="A0A9I9EJT4"/>
<protein>
    <submittedName>
        <fullName evidence="1">Uncharacterized protein</fullName>
    </submittedName>
</protein>
<sequence length="153" mass="17200">MSRRGYANLAEDMIFLNLTMVCLMICRKRVLPKNKILDELICGKNLRQKRKGGYINEDVQQVANEIPNDALTQALGPRKYGGRVRGVGVGVDALNLVCYKWFVPNHSCRDIRAGLTQYVYHFGDSSDWGAADTATQEAIHSFSIDRVQKVPLL</sequence>